<keyword evidence="1" id="KW-1133">Transmembrane helix</keyword>
<gene>
    <name evidence="2" type="ORF">CDL12_30081</name>
</gene>
<dbReference type="EMBL" id="NKXS01009687">
    <property type="protein sequence ID" value="PIM97450.1"/>
    <property type="molecule type" value="Genomic_DNA"/>
</dbReference>
<evidence type="ECO:0000256" key="1">
    <source>
        <dbReference type="SAM" id="Phobius"/>
    </source>
</evidence>
<keyword evidence="3" id="KW-1185">Reference proteome</keyword>
<name>A0A2G9FWL3_9LAMI</name>
<proteinExistence type="predicted"/>
<evidence type="ECO:0000313" key="2">
    <source>
        <dbReference type="EMBL" id="PIM97450.1"/>
    </source>
</evidence>
<keyword evidence="1" id="KW-0812">Transmembrane</keyword>
<protein>
    <submittedName>
        <fullName evidence="2">Uncharacterized protein</fullName>
    </submittedName>
</protein>
<keyword evidence="1" id="KW-0472">Membrane</keyword>
<organism evidence="2 3">
    <name type="scientific">Handroanthus impetiginosus</name>
    <dbReference type="NCBI Taxonomy" id="429701"/>
    <lineage>
        <taxon>Eukaryota</taxon>
        <taxon>Viridiplantae</taxon>
        <taxon>Streptophyta</taxon>
        <taxon>Embryophyta</taxon>
        <taxon>Tracheophyta</taxon>
        <taxon>Spermatophyta</taxon>
        <taxon>Magnoliopsida</taxon>
        <taxon>eudicotyledons</taxon>
        <taxon>Gunneridae</taxon>
        <taxon>Pentapetalae</taxon>
        <taxon>asterids</taxon>
        <taxon>lamiids</taxon>
        <taxon>Lamiales</taxon>
        <taxon>Bignoniaceae</taxon>
        <taxon>Crescentiina</taxon>
        <taxon>Tabebuia alliance</taxon>
        <taxon>Handroanthus</taxon>
    </lineage>
</organism>
<comment type="caution">
    <text evidence="2">The sequence shown here is derived from an EMBL/GenBank/DDBJ whole genome shotgun (WGS) entry which is preliminary data.</text>
</comment>
<dbReference type="Proteomes" id="UP000231279">
    <property type="component" value="Unassembled WGS sequence"/>
</dbReference>
<sequence length="106" mass="12157">MKLGKQERGSPRSDQKGSIKSYFFTCKCVFLTLTALRSLQFLLSMFLLFQIQAQGLLLEQLFLMPDENENYPNIQISININHPLLRKSSLVIVQNLISPKQNLLSN</sequence>
<reference evidence="3" key="1">
    <citation type="journal article" date="2018" name="Gigascience">
        <title>Genome assembly of the Pink Ipe (Handroanthus impetiginosus, Bignoniaceae), a highly valued, ecologically keystone Neotropical timber forest tree.</title>
        <authorList>
            <person name="Silva-Junior O.B."/>
            <person name="Grattapaglia D."/>
            <person name="Novaes E."/>
            <person name="Collevatti R.G."/>
        </authorList>
    </citation>
    <scope>NUCLEOTIDE SEQUENCE [LARGE SCALE GENOMIC DNA]</scope>
    <source>
        <strain evidence="3">cv. UFG-1</strain>
    </source>
</reference>
<feature type="transmembrane region" description="Helical" evidence="1">
    <location>
        <begin position="21"/>
        <end position="49"/>
    </location>
</feature>
<dbReference type="AlphaFoldDB" id="A0A2G9FWL3"/>
<evidence type="ECO:0000313" key="3">
    <source>
        <dbReference type="Proteomes" id="UP000231279"/>
    </source>
</evidence>
<accession>A0A2G9FWL3</accession>